<dbReference type="PANTHER" id="PTHR43585:SF2">
    <property type="entry name" value="ATP-GRASP ENZYME FSQD"/>
    <property type="match status" value="1"/>
</dbReference>
<evidence type="ECO:0000259" key="5">
    <source>
        <dbReference type="PROSITE" id="PS50975"/>
    </source>
</evidence>
<keyword evidence="3 4" id="KW-0067">ATP-binding</keyword>
<organism evidence="6 7">
    <name type="scientific">Kitasatospora viridis</name>
    <dbReference type="NCBI Taxonomy" id="281105"/>
    <lineage>
        <taxon>Bacteria</taxon>
        <taxon>Bacillati</taxon>
        <taxon>Actinomycetota</taxon>
        <taxon>Actinomycetes</taxon>
        <taxon>Kitasatosporales</taxon>
        <taxon>Streptomycetaceae</taxon>
        <taxon>Kitasatospora</taxon>
    </lineage>
</organism>
<dbReference type="OrthoDB" id="24041at2"/>
<evidence type="ECO:0000256" key="4">
    <source>
        <dbReference type="PROSITE-ProRule" id="PRU00409"/>
    </source>
</evidence>
<dbReference type="PANTHER" id="PTHR43585">
    <property type="entry name" value="FUMIPYRROLE BIOSYNTHESIS PROTEIN C"/>
    <property type="match status" value="1"/>
</dbReference>
<dbReference type="AlphaFoldDB" id="A0A561TST7"/>
<evidence type="ECO:0000313" key="6">
    <source>
        <dbReference type="EMBL" id="TWF90176.1"/>
    </source>
</evidence>
<dbReference type="NCBIfam" id="NF005543">
    <property type="entry name" value="PRK07206.1"/>
    <property type="match status" value="1"/>
</dbReference>
<accession>A0A561TST7</accession>
<name>A0A561TST7_9ACTN</name>
<dbReference type="RefSeq" id="WP_145909401.1">
    <property type="nucleotide sequence ID" value="NZ_BAAAMZ010000001.1"/>
</dbReference>
<evidence type="ECO:0000256" key="2">
    <source>
        <dbReference type="ARBA" id="ARBA00022741"/>
    </source>
</evidence>
<dbReference type="GO" id="GO:0046872">
    <property type="term" value="F:metal ion binding"/>
    <property type="evidence" value="ECO:0007669"/>
    <property type="project" value="InterPro"/>
</dbReference>
<keyword evidence="2 4" id="KW-0547">Nucleotide-binding</keyword>
<comment type="caution">
    <text evidence="6">The sequence shown here is derived from an EMBL/GenBank/DDBJ whole genome shotgun (WGS) entry which is preliminary data.</text>
</comment>
<gene>
    <name evidence="6" type="ORF">FHX73_13220</name>
</gene>
<evidence type="ECO:0000256" key="1">
    <source>
        <dbReference type="ARBA" id="ARBA00022598"/>
    </source>
</evidence>
<keyword evidence="1" id="KW-0436">Ligase</keyword>
<feature type="domain" description="ATP-grasp" evidence="5">
    <location>
        <begin position="119"/>
        <end position="321"/>
    </location>
</feature>
<dbReference type="Proteomes" id="UP000317940">
    <property type="component" value="Unassembled WGS sequence"/>
</dbReference>
<dbReference type="EMBL" id="VIWT01000003">
    <property type="protein sequence ID" value="TWF90176.1"/>
    <property type="molecule type" value="Genomic_DNA"/>
</dbReference>
<reference evidence="6 7" key="1">
    <citation type="submission" date="2019-06" db="EMBL/GenBank/DDBJ databases">
        <title>Sequencing the genomes of 1000 actinobacteria strains.</title>
        <authorList>
            <person name="Klenk H.-P."/>
        </authorList>
    </citation>
    <scope>NUCLEOTIDE SEQUENCE [LARGE SCALE GENOMIC DNA]</scope>
    <source>
        <strain evidence="6 7">DSM 44826</strain>
    </source>
</reference>
<dbReference type="Pfam" id="PF13535">
    <property type="entry name" value="ATP-grasp_4"/>
    <property type="match status" value="1"/>
</dbReference>
<proteinExistence type="predicted"/>
<keyword evidence="7" id="KW-1185">Reference proteome</keyword>
<dbReference type="GO" id="GO:0016874">
    <property type="term" value="F:ligase activity"/>
    <property type="evidence" value="ECO:0007669"/>
    <property type="project" value="UniProtKB-KW"/>
</dbReference>
<dbReference type="InterPro" id="IPR052032">
    <property type="entry name" value="ATP-dep_AA_Ligase"/>
</dbReference>
<dbReference type="GO" id="GO:0005524">
    <property type="term" value="F:ATP binding"/>
    <property type="evidence" value="ECO:0007669"/>
    <property type="project" value="UniProtKB-UniRule"/>
</dbReference>
<evidence type="ECO:0000256" key="3">
    <source>
        <dbReference type="ARBA" id="ARBA00022840"/>
    </source>
</evidence>
<dbReference type="InterPro" id="IPR011761">
    <property type="entry name" value="ATP-grasp"/>
</dbReference>
<protein>
    <submittedName>
        <fullName evidence="6">Biotin carboxylase</fullName>
    </submittedName>
</protein>
<dbReference type="PROSITE" id="PS50975">
    <property type="entry name" value="ATP_GRASP"/>
    <property type="match status" value="1"/>
</dbReference>
<sequence length="425" mass="44998">MNAPVVLVDPYSSGVALGRALRRAGFDTHAVLSSPAPAPEYTKTFQPADHAGVVSAGVTSAGPGFDRVLQLVRAIGPVAVIPGAESGVELADALAAELTPELANDPARSHARRDKAAMMATLRAAGIPTVRTLAVTEAEGCAARAAEQGLSAAGDLVVKPARSSLSDGLTLVPAGGDLEAAVRSVLGARNLLGSVNETVLVQERIHGTEYVVDTFTEHGRHIVTNICRYTKVAVGDSFAVYESTDFLPEDAPETPVLVAYVRQVLDALGVRFGPCHSEVMLTEDGPRLMETGARLAGAGLPGACELATGSSAISRYLDRLHGQPQDTRDYVLQRRVRGVYLVFRTPGTVTNTAVLDRIRVLPSCRHLHLGLSEGDPVAPTTGLMSTMTRGWALLAHRDPARVERDHAEFRRIEAELKVVEHGALQ</sequence>
<dbReference type="Gene3D" id="3.30.470.20">
    <property type="entry name" value="ATP-grasp fold, B domain"/>
    <property type="match status" value="1"/>
</dbReference>
<dbReference type="SUPFAM" id="SSF56059">
    <property type="entry name" value="Glutathione synthetase ATP-binding domain-like"/>
    <property type="match status" value="1"/>
</dbReference>
<evidence type="ECO:0000313" key="7">
    <source>
        <dbReference type="Proteomes" id="UP000317940"/>
    </source>
</evidence>